<feature type="domain" description="DUF4097" evidence="2">
    <location>
        <begin position="71"/>
        <end position="289"/>
    </location>
</feature>
<dbReference type="AlphaFoldDB" id="A0A852TRH5"/>
<dbReference type="RefSeq" id="WP_179641537.1">
    <property type="nucleotide sequence ID" value="NZ_BAAAYY010000021.1"/>
</dbReference>
<keyword evidence="1" id="KW-0472">Membrane</keyword>
<dbReference type="PANTHER" id="PTHR34094:SF1">
    <property type="entry name" value="PROTEIN FAM185A"/>
    <property type="match status" value="1"/>
</dbReference>
<gene>
    <name evidence="3" type="ORF">HDA32_000403</name>
</gene>
<sequence length="307" mass="32091">MTFTGRGLYASSSKVPRKRRFGWLFIGALVAVLALGYGMFSVLGGLPTAQGERSDEYERPARVVVENGTAGDVNVHGVDGGEVRVERELHGSLITDPSEAIRGNGEALRVEAECEGAFLFFGNCAVDYEIGVPEGTEVAVRTSTGDIEVSSVRGDVAAASLTGDIALDNVEGNLDLDGQTGDISAHGSGDRAEARTTTGEINLEDFAATEVDAESTTGSVNLEGGFSEAAVRTTTGEIHIETADAFERITADSTTGQIGIRVPENEEYHVTGDSTTGERDIDVPTDSGAATRIDATTTTGAVNIRPD</sequence>
<name>A0A852TRH5_9ACTN</name>
<dbReference type="Proteomes" id="UP000589036">
    <property type="component" value="Unassembled WGS sequence"/>
</dbReference>
<evidence type="ECO:0000259" key="2">
    <source>
        <dbReference type="Pfam" id="PF13349"/>
    </source>
</evidence>
<comment type="caution">
    <text evidence="3">The sequence shown here is derived from an EMBL/GenBank/DDBJ whole genome shotgun (WGS) entry which is preliminary data.</text>
</comment>
<dbReference type="EMBL" id="JACCCC010000001">
    <property type="protein sequence ID" value="NYE45283.1"/>
    <property type="molecule type" value="Genomic_DNA"/>
</dbReference>
<evidence type="ECO:0000313" key="4">
    <source>
        <dbReference type="Proteomes" id="UP000589036"/>
    </source>
</evidence>
<evidence type="ECO:0000313" key="3">
    <source>
        <dbReference type="EMBL" id="NYE45283.1"/>
    </source>
</evidence>
<organism evidence="3 4">
    <name type="scientific">Spinactinospora alkalitolerans</name>
    <dbReference type="NCBI Taxonomy" id="687207"/>
    <lineage>
        <taxon>Bacteria</taxon>
        <taxon>Bacillati</taxon>
        <taxon>Actinomycetota</taxon>
        <taxon>Actinomycetes</taxon>
        <taxon>Streptosporangiales</taxon>
        <taxon>Nocardiopsidaceae</taxon>
        <taxon>Spinactinospora</taxon>
    </lineage>
</organism>
<dbReference type="PANTHER" id="PTHR34094">
    <property type="match status" value="1"/>
</dbReference>
<proteinExistence type="predicted"/>
<feature type="transmembrane region" description="Helical" evidence="1">
    <location>
        <begin position="21"/>
        <end position="40"/>
    </location>
</feature>
<accession>A0A852TRH5</accession>
<keyword evidence="1" id="KW-0812">Transmembrane</keyword>
<keyword evidence="4" id="KW-1185">Reference proteome</keyword>
<keyword evidence="1" id="KW-1133">Transmembrane helix</keyword>
<dbReference type="InterPro" id="IPR025164">
    <property type="entry name" value="Toastrack_DUF4097"/>
</dbReference>
<evidence type="ECO:0000256" key="1">
    <source>
        <dbReference type="SAM" id="Phobius"/>
    </source>
</evidence>
<protein>
    <submittedName>
        <fullName evidence="3">DUF4097 and DUF4098 domain-containing protein YvlB</fullName>
    </submittedName>
</protein>
<dbReference type="Pfam" id="PF13349">
    <property type="entry name" value="DUF4097"/>
    <property type="match status" value="1"/>
</dbReference>
<reference evidence="3 4" key="1">
    <citation type="submission" date="2020-07" db="EMBL/GenBank/DDBJ databases">
        <title>Sequencing the genomes of 1000 actinobacteria strains.</title>
        <authorList>
            <person name="Klenk H.-P."/>
        </authorList>
    </citation>
    <scope>NUCLEOTIDE SEQUENCE [LARGE SCALE GENOMIC DNA]</scope>
    <source>
        <strain evidence="3 4">CXB654</strain>
    </source>
</reference>